<dbReference type="OrthoDB" id="441890at2759"/>
<evidence type="ECO:0000313" key="5">
    <source>
        <dbReference type="Proteomes" id="UP000594262"/>
    </source>
</evidence>
<dbReference type="EnsemblMetazoa" id="CLYHEMT008908.1">
    <property type="protein sequence ID" value="CLYHEMP008908.1"/>
    <property type="gene ID" value="CLYHEMG008908"/>
</dbReference>
<dbReference type="RefSeq" id="XP_066933501.1">
    <property type="nucleotide sequence ID" value="XM_067077400.1"/>
</dbReference>
<protein>
    <recommendedName>
        <fullName evidence="6">DUF1308 domain-containing protein</fullName>
    </recommendedName>
</protein>
<evidence type="ECO:0008006" key="6">
    <source>
        <dbReference type="Google" id="ProtNLM"/>
    </source>
</evidence>
<reference evidence="4" key="1">
    <citation type="submission" date="2021-01" db="UniProtKB">
        <authorList>
            <consortium name="EnsemblMetazoa"/>
        </authorList>
    </citation>
    <scope>IDENTIFICATION</scope>
</reference>
<feature type="domain" description="DUF1308" evidence="2">
    <location>
        <begin position="222"/>
        <end position="383"/>
    </location>
</feature>
<dbReference type="Pfam" id="PF07000">
    <property type="entry name" value="DUF1308"/>
    <property type="match status" value="1"/>
</dbReference>
<name>A0A7M5VAF9_9CNID</name>
<feature type="domain" description="DUF5614" evidence="3">
    <location>
        <begin position="4"/>
        <end position="202"/>
    </location>
</feature>
<dbReference type="InterPro" id="IPR010733">
    <property type="entry name" value="DUF1308"/>
</dbReference>
<proteinExistence type="inferred from homology"/>
<dbReference type="Pfam" id="PF18474">
    <property type="entry name" value="DUF5614"/>
    <property type="match status" value="1"/>
</dbReference>
<keyword evidence="5" id="KW-1185">Reference proteome</keyword>
<organism evidence="4 5">
    <name type="scientific">Clytia hemisphaerica</name>
    <dbReference type="NCBI Taxonomy" id="252671"/>
    <lineage>
        <taxon>Eukaryota</taxon>
        <taxon>Metazoa</taxon>
        <taxon>Cnidaria</taxon>
        <taxon>Hydrozoa</taxon>
        <taxon>Hydroidolina</taxon>
        <taxon>Leptothecata</taxon>
        <taxon>Obeliida</taxon>
        <taxon>Clytiidae</taxon>
        <taxon>Clytia</taxon>
    </lineage>
</organism>
<dbReference type="InterPro" id="IPR041076">
    <property type="entry name" value="DUF5614"/>
</dbReference>
<accession>A0A7M5VAF9</accession>
<evidence type="ECO:0000259" key="3">
    <source>
        <dbReference type="Pfam" id="PF18474"/>
    </source>
</evidence>
<dbReference type="PANTHER" id="PTHR13379:SF0">
    <property type="entry name" value="UPF0415 PROTEIN C7ORF25"/>
    <property type="match status" value="1"/>
</dbReference>
<dbReference type="Proteomes" id="UP000594262">
    <property type="component" value="Unplaced"/>
</dbReference>
<dbReference type="GeneID" id="136821168"/>
<sequence>MEKKLDRMINESQELLERARTLNQIPGASKLERKINAELKCLMKFKKKPPNSLENHLKSTNLTNLRAVLRAVENSPDVECVLSTFYYELDDIGDQLVVDAVVTGGYKWIKVVARKPLAVHRIMIGEGQYGDKDIVRVARDYIAASDQNPINYESPSICFLFPKGLTQTVYDNLKITGVYTIGKVLPDPDYENLEAWNELQDETAMSDITKLLSDFTIRCTRVNLDITTLIVLTSNLTNGYCRYIFKEDILTKQAANEAANPALPELLKYLEGKELVCCQTAYNNFQEILKTVGGTMEKGRAKELFDRVTLIPDDPAFYAMELDESASIKERSKIIFGTGETNQAITTTANTAFVRAAVNQGIKFSSYFHASRALTEQKQAKATPIE</sequence>
<evidence type="ECO:0000259" key="2">
    <source>
        <dbReference type="Pfam" id="PF07000"/>
    </source>
</evidence>
<evidence type="ECO:0000313" key="4">
    <source>
        <dbReference type="EnsemblMetazoa" id="CLYHEMP008908.1"/>
    </source>
</evidence>
<dbReference type="AlphaFoldDB" id="A0A7M5VAF9"/>
<dbReference type="PANTHER" id="PTHR13379">
    <property type="entry name" value="UNCHARACTERIZED DUF1308"/>
    <property type="match status" value="1"/>
</dbReference>
<comment type="similarity">
    <text evidence="1">Belongs to the UPF0415 family.</text>
</comment>
<evidence type="ECO:0000256" key="1">
    <source>
        <dbReference type="ARBA" id="ARBA00006588"/>
    </source>
</evidence>